<dbReference type="RefSeq" id="WP_053962443.1">
    <property type="nucleotide sequence ID" value="NZ_CP009312.1"/>
</dbReference>
<accession>A0A0M4N0E9</accession>
<feature type="transmembrane region" description="Helical" evidence="2">
    <location>
        <begin position="175"/>
        <end position="196"/>
    </location>
</feature>
<dbReference type="STRING" id="1528099.AL705_07310"/>
<feature type="chain" id="PRO_5044544846" description="TPM domain-containing protein" evidence="3">
    <location>
        <begin position="28"/>
        <end position="691"/>
    </location>
</feature>
<dbReference type="AlphaFoldDB" id="A0A0M4N0E9"/>
<feature type="domain" description="TPM" evidence="4">
    <location>
        <begin position="44"/>
        <end position="144"/>
    </location>
</feature>
<dbReference type="Proteomes" id="UP000068137">
    <property type="component" value="Chromosome"/>
</dbReference>
<keyword evidence="2" id="KW-0812">Transmembrane</keyword>
<keyword evidence="8" id="KW-1185">Reference proteome</keyword>
<reference evidence="5 7" key="1">
    <citation type="journal article" date="2015" name="Genome Announc.">
        <title>Complete Genome Sequences for Two Strains of a Novel Fastidious, Partially Acid-Fast, Gram-Positive Corynebacterineae Bacterium, Derived from Human Clinical Samples.</title>
        <authorList>
            <person name="Nicholson A.C."/>
            <person name="Bell M."/>
            <person name="Humrighouse B.W."/>
            <person name="McQuiston J.R."/>
        </authorList>
    </citation>
    <scope>NUCLEOTIDE SEQUENCE [LARGE SCALE GENOMIC DNA]</scope>
    <source>
        <strain evidence="5 7">X1698</strain>
    </source>
</reference>
<dbReference type="Proteomes" id="UP000324288">
    <property type="component" value="Chromosome"/>
</dbReference>
<evidence type="ECO:0000256" key="1">
    <source>
        <dbReference type="SAM" id="Coils"/>
    </source>
</evidence>
<dbReference type="InterPro" id="IPR007621">
    <property type="entry name" value="TPM_dom"/>
</dbReference>
<dbReference type="Gene3D" id="3.10.310.50">
    <property type="match status" value="1"/>
</dbReference>
<dbReference type="GeneID" id="84895349"/>
<dbReference type="EMBL" id="CP012390">
    <property type="protein sequence ID" value="ALE19373.1"/>
    <property type="molecule type" value="Genomic_DNA"/>
</dbReference>
<sequence length="691" mass="74909">MVNVFKRCCVALLLTLGVLVGPTAASYAVEPFAMPDSTDVVARGTTLSDTDQVKLQDAVVDARQQLGLEIYFVFVDTYGDLTPAGWTQEFVSLSHITGPNYVVITVATQQRDLYLGQGGSLSTYQMQTLMNKYLIPSLQQSDASWGNIGPAAVEGLHAVRSSQPAGSTTDDNVPLGLGAFILTLVAAAAVAIYYVVRRLARRKRNNEAAMNALANPQWDAPNPLGAVPLGQLHQRSKEVLIATDNAIRQANQAVITARQEFGDAAVEQYQIALQKASAHLRQAFTIRQELDDAFPETQQQQHQMLTELLRHCDDAGKLLKENATQFEQMRDIMTDPQPRIANLTLRTVEARARLEPAHQTISSLQQRYKRLNLETIEANVLGAEENITLAEKSLDDARQGLKRPSEEHYPVAPAIVQAEKLLAQAERLLAAVDHADEDITHAQASLQGQKEELTKTLAEAESFLASPLAKNSTVNTNPVHNAVNLARQALKRAESRGEAIPLPCYNELVAADTSLQSTLISTEGQANTLQRQKETVRQAIITAQHQVRAAQDLVNTRTNIVQATARTRLSQAQTHLRMAEQVAETDYLAALQEAQKAMMMAQEATQAAAHDQRTYATMYYQDQRTRSGSNVSSFLGGMLLGNLLSGGSSYNNGWSAVSNGAVDIARALGNSGGFSGIGGSFGGPSGIGGKF</sequence>
<evidence type="ECO:0000313" key="5">
    <source>
        <dbReference type="EMBL" id="ALE19373.1"/>
    </source>
</evidence>
<name>A0A0M4N0E9_9ACTN</name>
<dbReference type="KEGG" id="cbq:AL705_07310"/>
<organism evidence="5 7">
    <name type="scientific">Lawsonella clevelandensis</name>
    <dbReference type="NCBI Taxonomy" id="1528099"/>
    <lineage>
        <taxon>Bacteria</taxon>
        <taxon>Bacillati</taxon>
        <taxon>Actinomycetota</taxon>
        <taxon>Actinomycetes</taxon>
        <taxon>Mycobacteriales</taxon>
        <taxon>Lawsonellaceae</taxon>
        <taxon>Lawsonella</taxon>
    </lineage>
</organism>
<reference evidence="5" key="2">
    <citation type="journal article" date="2016" name="Int. J. Syst. Evol. Microbiol.">
        <title>Lawsonella clevelandensis gen. nov., sp. nov., a new member of the suborder Corynebacterineae isolated from human abscesses.</title>
        <authorList>
            <person name="Bell M.E."/>
            <person name="Bernard K.A."/>
            <person name="Harrington S.M."/>
            <person name="Patel N.B."/>
            <person name="Tucker T.A."/>
            <person name="Metcalfe M.G."/>
            <person name="McQuiston J.R."/>
        </authorList>
    </citation>
    <scope>NUCLEOTIDE SEQUENCE</scope>
    <source>
        <strain evidence="5">X1698</strain>
    </source>
</reference>
<evidence type="ECO:0000313" key="7">
    <source>
        <dbReference type="Proteomes" id="UP000068137"/>
    </source>
</evidence>
<gene>
    <name evidence="5" type="ORF">AL705_07310</name>
    <name evidence="6" type="ORF">LC603019_01451</name>
</gene>
<feature type="signal peptide" evidence="3">
    <location>
        <begin position="1"/>
        <end position="27"/>
    </location>
</feature>
<evidence type="ECO:0000259" key="4">
    <source>
        <dbReference type="Pfam" id="PF04536"/>
    </source>
</evidence>
<evidence type="ECO:0000256" key="2">
    <source>
        <dbReference type="SAM" id="Phobius"/>
    </source>
</evidence>
<dbReference type="Pfam" id="PF04536">
    <property type="entry name" value="TPM_phosphatase"/>
    <property type="match status" value="1"/>
</dbReference>
<keyword evidence="2" id="KW-1133">Transmembrane helix</keyword>
<reference evidence="6 8" key="3">
    <citation type="submission" date="2019-04" db="EMBL/GenBank/DDBJ databases">
        <authorList>
            <person name="Seth-Smith MB H."/>
            <person name="Seth-Smith H."/>
        </authorList>
    </citation>
    <scope>NUCLEOTIDE SEQUENCE [LARGE SCALE GENOMIC DNA]</scope>
    <source>
        <strain evidence="6">USB-603019</strain>
    </source>
</reference>
<dbReference type="OrthoDB" id="5105562at2"/>
<evidence type="ECO:0000313" key="6">
    <source>
        <dbReference type="EMBL" id="VHO01519.1"/>
    </source>
</evidence>
<keyword evidence="1" id="KW-0175">Coiled coil</keyword>
<keyword evidence="3" id="KW-0732">Signal</keyword>
<protein>
    <recommendedName>
        <fullName evidence="4">TPM domain-containing protein</fullName>
    </recommendedName>
</protein>
<evidence type="ECO:0000256" key="3">
    <source>
        <dbReference type="SAM" id="SignalP"/>
    </source>
</evidence>
<evidence type="ECO:0000313" key="8">
    <source>
        <dbReference type="Proteomes" id="UP000324288"/>
    </source>
</evidence>
<dbReference type="EMBL" id="LR584267">
    <property type="protein sequence ID" value="VHO01519.1"/>
    <property type="molecule type" value="Genomic_DNA"/>
</dbReference>
<dbReference type="SUPFAM" id="SSF57997">
    <property type="entry name" value="Tropomyosin"/>
    <property type="match status" value="1"/>
</dbReference>
<proteinExistence type="predicted"/>
<feature type="coiled-coil region" evidence="1">
    <location>
        <begin position="373"/>
        <end position="438"/>
    </location>
</feature>
<keyword evidence="2" id="KW-0472">Membrane</keyword>